<comment type="caution">
    <text evidence="1">The sequence shown here is derived from an EMBL/GenBank/DDBJ whole genome shotgun (WGS) entry which is preliminary data.</text>
</comment>
<sequence>MPNTTVNLQKVRKSVEAFGGTGMVPAKEPPTLKSANRLWALECVQAQSGCSSQFVQLAQHFQASPLGPRALLLSKSDSSAHSSILGLTSPAQWEFCLYSQPPSHQAKVTYYHCGSVTEPFSNALRHIAKIQTPP</sequence>
<evidence type="ECO:0000313" key="1">
    <source>
        <dbReference type="EMBL" id="KAF3433426.1"/>
    </source>
</evidence>
<proteinExistence type="predicted"/>
<accession>A0A8K0DRD0</accession>
<keyword evidence="2" id="KW-1185">Reference proteome</keyword>
<dbReference type="Proteomes" id="UP000796880">
    <property type="component" value="Unassembled WGS sequence"/>
</dbReference>
<evidence type="ECO:0000313" key="2">
    <source>
        <dbReference type="Proteomes" id="UP000796880"/>
    </source>
</evidence>
<dbReference type="EMBL" id="VOIH02000011">
    <property type="protein sequence ID" value="KAF3433426.1"/>
    <property type="molecule type" value="Genomic_DNA"/>
</dbReference>
<protein>
    <submittedName>
        <fullName evidence="1">Uncharacterized protein</fullName>
    </submittedName>
</protein>
<reference evidence="1" key="1">
    <citation type="submission" date="2020-03" db="EMBL/GenBank/DDBJ databases">
        <title>A high-quality chromosome-level genome assembly of a woody plant with both climbing and erect habits, Rhamnella rubrinervis.</title>
        <authorList>
            <person name="Lu Z."/>
            <person name="Yang Y."/>
            <person name="Zhu X."/>
            <person name="Sun Y."/>
        </authorList>
    </citation>
    <scope>NUCLEOTIDE SEQUENCE</scope>
    <source>
        <strain evidence="1">BYM</strain>
        <tissue evidence="1">Leaf</tissue>
    </source>
</reference>
<dbReference type="AlphaFoldDB" id="A0A8K0DRD0"/>
<name>A0A8K0DRD0_9ROSA</name>
<organism evidence="1 2">
    <name type="scientific">Rhamnella rubrinervis</name>
    <dbReference type="NCBI Taxonomy" id="2594499"/>
    <lineage>
        <taxon>Eukaryota</taxon>
        <taxon>Viridiplantae</taxon>
        <taxon>Streptophyta</taxon>
        <taxon>Embryophyta</taxon>
        <taxon>Tracheophyta</taxon>
        <taxon>Spermatophyta</taxon>
        <taxon>Magnoliopsida</taxon>
        <taxon>eudicotyledons</taxon>
        <taxon>Gunneridae</taxon>
        <taxon>Pentapetalae</taxon>
        <taxon>rosids</taxon>
        <taxon>fabids</taxon>
        <taxon>Rosales</taxon>
        <taxon>Rhamnaceae</taxon>
        <taxon>rhamnoid group</taxon>
        <taxon>Rhamneae</taxon>
        <taxon>Rhamnella</taxon>
    </lineage>
</organism>
<gene>
    <name evidence="1" type="ORF">FNV43_RR24528</name>
</gene>